<keyword evidence="4" id="KW-1185">Reference proteome</keyword>
<comment type="caution">
    <text evidence="3">The sequence shown here is derived from an EMBL/GenBank/DDBJ whole genome shotgun (WGS) entry which is preliminary data.</text>
</comment>
<organism evidence="3 4">
    <name type="scientific">Thiorhodococcus minor</name>
    <dbReference type="NCBI Taxonomy" id="57489"/>
    <lineage>
        <taxon>Bacteria</taxon>
        <taxon>Pseudomonadati</taxon>
        <taxon>Pseudomonadota</taxon>
        <taxon>Gammaproteobacteria</taxon>
        <taxon>Chromatiales</taxon>
        <taxon>Chromatiaceae</taxon>
        <taxon>Thiorhodococcus</taxon>
    </lineage>
</organism>
<keyword evidence="3" id="KW-0547">Nucleotide-binding</keyword>
<evidence type="ECO:0000256" key="1">
    <source>
        <dbReference type="SAM" id="Phobius"/>
    </source>
</evidence>
<feature type="transmembrane region" description="Helical" evidence="1">
    <location>
        <begin position="339"/>
        <end position="361"/>
    </location>
</feature>
<feature type="transmembrane region" description="Helical" evidence="1">
    <location>
        <begin position="21"/>
        <end position="41"/>
    </location>
</feature>
<dbReference type="AlphaFoldDB" id="A0A6M0JU18"/>
<dbReference type="RefSeq" id="WP_164450477.1">
    <property type="nucleotide sequence ID" value="NZ_JAAIJQ010000002.1"/>
</dbReference>
<gene>
    <name evidence="3" type="ORF">G3446_00745</name>
</gene>
<keyword evidence="3" id="KW-0067">ATP-binding</keyword>
<dbReference type="InterPro" id="IPR038461">
    <property type="entry name" value="Schlafen_AlbA_2_dom_sf"/>
</dbReference>
<name>A0A6M0JU18_9GAMM</name>
<accession>A0A6M0JU18</accession>
<dbReference type="GO" id="GO:0005524">
    <property type="term" value="F:ATP binding"/>
    <property type="evidence" value="ECO:0007669"/>
    <property type="project" value="UniProtKB-KW"/>
</dbReference>
<reference evidence="3 4" key="1">
    <citation type="submission" date="2020-02" db="EMBL/GenBank/DDBJ databases">
        <title>Genome sequences of Thiorhodococcus mannitoliphagus and Thiorhodococcus minor, purple sulfur photosynthetic bacteria in the gammaproteobacterial family, Chromatiaceae.</title>
        <authorList>
            <person name="Aviles F.A."/>
            <person name="Meyer T.E."/>
            <person name="Kyndt J.A."/>
        </authorList>
    </citation>
    <scope>NUCLEOTIDE SEQUENCE [LARGE SCALE GENOMIC DNA]</scope>
    <source>
        <strain evidence="3 4">DSM 11518</strain>
    </source>
</reference>
<keyword evidence="1" id="KW-0472">Membrane</keyword>
<dbReference type="Gene3D" id="3.30.950.30">
    <property type="entry name" value="Schlafen, AAA domain"/>
    <property type="match status" value="1"/>
</dbReference>
<dbReference type="Gene3D" id="3.30.450.20">
    <property type="entry name" value="PAS domain"/>
    <property type="match status" value="1"/>
</dbReference>
<dbReference type="EMBL" id="JAAIJQ010000002">
    <property type="protein sequence ID" value="NEV60431.1"/>
    <property type="molecule type" value="Genomic_DNA"/>
</dbReference>
<dbReference type="InterPro" id="IPR007421">
    <property type="entry name" value="Schlafen_AlbA_2_dom"/>
</dbReference>
<dbReference type="Pfam" id="PF04326">
    <property type="entry name" value="SLFN_AlbA_2"/>
    <property type="match status" value="1"/>
</dbReference>
<protein>
    <submittedName>
        <fullName evidence="3">ATP-binding protein</fullName>
    </submittedName>
</protein>
<keyword evidence="1" id="KW-1133">Transmembrane helix</keyword>
<proteinExistence type="predicted"/>
<keyword evidence="1" id="KW-0812">Transmembrane</keyword>
<evidence type="ECO:0000259" key="2">
    <source>
        <dbReference type="Pfam" id="PF04326"/>
    </source>
</evidence>
<feature type="domain" description="Schlafen AlbA-2" evidence="2">
    <location>
        <begin position="393"/>
        <end position="524"/>
    </location>
</feature>
<dbReference type="Proteomes" id="UP000483379">
    <property type="component" value="Unassembled WGS sequence"/>
</dbReference>
<evidence type="ECO:0000313" key="3">
    <source>
        <dbReference type="EMBL" id="NEV60431.1"/>
    </source>
</evidence>
<sequence length="538" mass="59195">MKQSALLSLTPGPIRTRLLRDLILLVAFTVGLLAMINVLLIDEIKQDLAGNRIDAATAMVRDEVRNLLLPVQQQLLIIRDGLESAHIAPKDEDALNLRLIPTLAHIEQIAGAIDATGDGREYFLRRDGEDWVTRLRTPGSPPGFRANRWSATLEPIGSQTLQLDYDPRERPWFVDAVAEPDKLVWSEPYIFASLGVPGITASIAWQDQGETRVTGLDVTLETILGAIDRLDIGAAGQGFLFSGAGGVFVPPPNAAQTGTPDPRASAFFSADSQLGGPLQIDAVAAWKANGKISGDLIRFHSGGQDWWGGFRPLTEDPDAVWIAVAMPVSATLAILQSRWHIILVTTLGILGASLGLAFIVVRKYSHQLKDLPKLSIDRNQPEQDLRYLIGSGEGPHLEFKSTMRMNLHAKTPGKEIELAWLKGVAAFLNTEGGILLLGVADDGTTLGLDADKFENEDKCQLHFKNLLSQHLGPEYARLVRFFILDLDDRRIGAIECERSDTPVILRDDKKRELFIIRNGPSNIELPISRALKYIRSRF</sequence>
<evidence type="ECO:0000313" key="4">
    <source>
        <dbReference type="Proteomes" id="UP000483379"/>
    </source>
</evidence>